<dbReference type="GO" id="GO:0016491">
    <property type="term" value="F:oxidoreductase activity"/>
    <property type="evidence" value="ECO:0007669"/>
    <property type="project" value="TreeGrafter"/>
</dbReference>
<dbReference type="GO" id="GO:0044550">
    <property type="term" value="P:secondary metabolite biosynthetic process"/>
    <property type="evidence" value="ECO:0007669"/>
    <property type="project" value="TreeGrafter"/>
</dbReference>
<dbReference type="Proteomes" id="UP000292402">
    <property type="component" value="Unassembled WGS sequence"/>
</dbReference>
<dbReference type="Pfam" id="PF13450">
    <property type="entry name" value="NAD_binding_8"/>
    <property type="match status" value="1"/>
</dbReference>
<organism evidence="3 4">
    <name type="scientific">Alternaria tenuissima</name>
    <dbReference type="NCBI Taxonomy" id="119927"/>
    <lineage>
        <taxon>Eukaryota</taxon>
        <taxon>Fungi</taxon>
        <taxon>Dikarya</taxon>
        <taxon>Ascomycota</taxon>
        <taxon>Pezizomycotina</taxon>
        <taxon>Dothideomycetes</taxon>
        <taxon>Pleosporomycetidae</taxon>
        <taxon>Pleosporales</taxon>
        <taxon>Pleosporineae</taxon>
        <taxon>Pleosporaceae</taxon>
        <taxon>Alternaria</taxon>
        <taxon>Alternaria sect. Alternaria</taxon>
        <taxon>Alternaria alternata complex</taxon>
    </lineage>
</organism>
<dbReference type="PANTHER" id="PTHR11552:SF115">
    <property type="entry name" value="DEHYDROGENASE XPTC-RELATED"/>
    <property type="match status" value="1"/>
</dbReference>
<proteinExistence type="inferred from homology"/>
<accession>A0A4Q4LZZ4</accession>
<dbReference type="GO" id="GO:0050660">
    <property type="term" value="F:flavin adenine dinucleotide binding"/>
    <property type="evidence" value="ECO:0007669"/>
    <property type="project" value="InterPro"/>
</dbReference>
<dbReference type="SUPFAM" id="SSF51905">
    <property type="entry name" value="FAD/NAD(P)-binding domain"/>
    <property type="match status" value="1"/>
</dbReference>
<feature type="chain" id="PRO_5020651840" evidence="2">
    <location>
        <begin position="19"/>
        <end position="90"/>
    </location>
</feature>
<dbReference type="Gene3D" id="3.50.50.60">
    <property type="entry name" value="FAD/NAD(P)-binding domain"/>
    <property type="match status" value="1"/>
</dbReference>
<reference evidence="4" key="1">
    <citation type="journal article" date="2019" name="bioRxiv">
        <title>Genomics, evolutionary history and diagnostics of the Alternaria alternata species group including apple and Asian pear pathotypes.</title>
        <authorList>
            <person name="Armitage A.D."/>
            <person name="Cockerton H.M."/>
            <person name="Sreenivasaprasad S."/>
            <person name="Woodhall J.W."/>
            <person name="Lane C.R."/>
            <person name="Harrison R.J."/>
            <person name="Clarkson J.P."/>
        </authorList>
    </citation>
    <scope>NUCLEOTIDE SEQUENCE [LARGE SCALE GENOMIC DNA]</scope>
    <source>
        <strain evidence="4">FERA 1082</strain>
    </source>
</reference>
<protein>
    <submittedName>
        <fullName evidence="3">Uncharacterized protein</fullName>
    </submittedName>
</protein>
<dbReference type="EMBL" id="PDXA01000117">
    <property type="protein sequence ID" value="RYN21956.1"/>
    <property type="molecule type" value="Genomic_DNA"/>
</dbReference>
<evidence type="ECO:0000313" key="3">
    <source>
        <dbReference type="EMBL" id="RYN21956.1"/>
    </source>
</evidence>
<dbReference type="InterPro" id="IPR012132">
    <property type="entry name" value="GMC_OxRdtase"/>
</dbReference>
<gene>
    <name evidence="3" type="ORF">AA0114_g12922</name>
</gene>
<comment type="similarity">
    <text evidence="1">Belongs to the GMC oxidoreductase family.</text>
</comment>
<evidence type="ECO:0000256" key="1">
    <source>
        <dbReference type="ARBA" id="ARBA00010790"/>
    </source>
</evidence>
<sequence>MLLTTTLAVAAILGITSALPNSAAQTQVNALKDTWDYVIVGGGVTGLVVANCLTEDKKKSVLVIEAGAAYDNPNIRLPYGATYALNKTLL</sequence>
<name>A0A4Q4LZZ4_9PLEO</name>
<evidence type="ECO:0000313" key="4">
    <source>
        <dbReference type="Proteomes" id="UP000292402"/>
    </source>
</evidence>
<comment type="caution">
    <text evidence="3">The sequence shown here is derived from an EMBL/GenBank/DDBJ whole genome shotgun (WGS) entry which is preliminary data.</text>
</comment>
<evidence type="ECO:0000256" key="2">
    <source>
        <dbReference type="SAM" id="SignalP"/>
    </source>
</evidence>
<keyword evidence="2" id="KW-0732">Signal</keyword>
<feature type="signal peptide" evidence="2">
    <location>
        <begin position="1"/>
        <end position="18"/>
    </location>
</feature>
<dbReference type="InterPro" id="IPR036188">
    <property type="entry name" value="FAD/NAD-bd_sf"/>
</dbReference>
<dbReference type="AlphaFoldDB" id="A0A4Q4LZZ4"/>
<dbReference type="PANTHER" id="PTHR11552">
    <property type="entry name" value="GLUCOSE-METHANOL-CHOLINE GMC OXIDOREDUCTASE"/>
    <property type="match status" value="1"/>
</dbReference>